<feature type="compositionally biased region" description="Low complexity" evidence="1">
    <location>
        <begin position="441"/>
        <end position="455"/>
    </location>
</feature>
<dbReference type="Proteomes" id="UP000678393">
    <property type="component" value="Unassembled WGS sequence"/>
</dbReference>
<feature type="region of interest" description="Disordered" evidence="1">
    <location>
        <begin position="425"/>
        <end position="458"/>
    </location>
</feature>
<organism evidence="2 3">
    <name type="scientific">Candidula unifasciata</name>
    <dbReference type="NCBI Taxonomy" id="100452"/>
    <lineage>
        <taxon>Eukaryota</taxon>
        <taxon>Metazoa</taxon>
        <taxon>Spiralia</taxon>
        <taxon>Lophotrochozoa</taxon>
        <taxon>Mollusca</taxon>
        <taxon>Gastropoda</taxon>
        <taxon>Heterobranchia</taxon>
        <taxon>Euthyneura</taxon>
        <taxon>Panpulmonata</taxon>
        <taxon>Eupulmonata</taxon>
        <taxon>Stylommatophora</taxon>
        <taxon>Helicina</taxon>
        <taxon>Helicoidea</taxon>
        <taxon>Geomitridae</taxon>
        <taxon>Candidula</taxon>
    </lineage>
</organism>
<comment type="caution">
    <text evidence="2">The sequence shown here is derived from an EMBL/GenBank/DDBJ whole genome shotgun (WGS) entry which is preliminary data.</text>
</comment>
<feature type="non-terminal residue" evidence="2">
    <location>
        <position position="1"/>
    </location>
</feature>
<sequence>MDENKNPHCPVSHQFSRLAAKPDEIGASASSNFSEHWTPFSRISPQADQAALKNLCSWNPLDLPDFVPLSEPVQVNSDTNSILTDFGVFNGSAEFIGHNHFDWNRRNTLPKFKVKDGLTGELTDASKKRMQRCSFDSQRQSKLQPDFQRANHTFNYEDIDSNSQLHQQMHRQSFHEILVGLGTSDCHSQSSPLDKDTRCSTVTSENVLLEGVTLVGSTADGGLSSKISGENWSHVNFLGAPLPFSHSSTAHQLSTHKTQNLDNFPETSSFPETTEDDVTAYLQMFDPLSVIQDAGSKTDRQGHSNVNTTVISPQKHRPYTTSKQWNLRNANKIHSPDKAIPSQPQTRGPSSEATLSADLLKLSYSDVAKTHKHGPIFGAKPDHSHSEDSIKNNTFEKKLKKDEQLFKLPGKSNVLDSKSVLKGSLGEESDKAKLAQPAKPPLSSKLTSSSSQQTAPKKDLFFDPKRIFQYENKNKVQNLAENLTSNKTTPPAATATSTKVSSNACQQDYINNDFRDTSKLTNKTAASESGQRIN</sequence>
<reference evidence="2" key="1">
    <citation type="submission" date="2021-04" db="EMBL/GenBank/DDBJ databases">
        <authorList>
            <consortium name="Molecular Ecology Group"/>
        </authorList>
    </citation>
    <scope>NUCLEOTIDE SEQUENCE</scope>
</reference>
<protein>
    <submittedName>
        <fullName evidence="2">Uncharacterized protein</fullName>
    </submittedName>
</protein>
<dbReference type="AlphaFoldDB" id="A0A8S3YIS0"/>
<evidence type="ECO:0000313" key="2">
    <source>
        <dbReference type="EMBL" id="CAG5116258.1"/>
    </source>
</evidence>
<gene>
    <name evidence="2" type="ORF">CUNI_LOCUS1816</name>
</gene>
<feature type="compositionally biased region" description="Polar residues" evidence="1">
    <location>
        <begin position="303"/>
        <end position="312"/>
    </location>
</feature>
<accession>A0A8S3YIS0</accession>
<feature type="region of interest" description="Disordered" evidence="1">
    <location>
        <begin position="295"/>
        <end position="321"/>
    </location>
</feature>
<evidence type="ECO:0000313" key="3">
    <source>
        <dbReference type="Proteomes" id="UP000678393"/>
    </source>
</evidence>
<keyword evidence="3" id="KW-1185">Reference proteome</keyword>
<dbReference type="EMBL" id="CAJHNH020000224">
    <property type="protein sequence ID" value="CAG5116258.1"/>
    <property type="molecule type" value="Genomic_DNA"/>
</dbReference>
<proteinExistence type="predicted"/>
<name>A0A8S3YIS0_9EUPU</name>
<evidence type="ECO:0000256" key="1">
    <source>
        <dbReference type="SAM" id="MobiDB-lite"/>
    </source>
</evidence>